<feature type="compositionally biased region" description="Basic and acidic residues" evidence="2">
    <location>
        <begin position="60"/>
        <end position="72"/>
    </location>
</feature>
<evidence type="ECO:0000256" key="1">
    <source>
        <dbReference type="SAM" id="Coils"/>
    </source>
</evidence>
<feature type="region of interest" description="Disordered" evidence="2">
    <location>
        <begin position="1"/>
        <end position="207"/>
    </location>
</feature>
<accession>A0A0L8IHZ1</accession>
<name>A0A0L8IHZ1_OCTBM</name>
<feature type="compositionally biased region" description="Basic and acidic residues" evidence="2">
    <location>
        <begin position="138"/>
        <end position="161"/>
    </location>
</feature>
<feature type="compositionally biased region" description="Basic and acidic residues" evidence="2">
    <location>
        <begin position="170"/>
        <end position="185"/>
    </location>
</feature>
<feature type="coiled-coil region" evidence="1">
    <location>
        <begin position="241"/>
        <end position="282"/>
    </location>
</feature>
<evidence type="ECO:0000313" key="3">
    <source>
        <dbReference type="EMBL" id="KOG00639.1"/>
    </source>
</evidence>
<proteinExistence type="predicted"/>
<keyword evidence="1" id="KW-0175">Coiled coil</keyword>
<sequence>MRKDSKRIKKDVLDTSRIYKPSKKQTSDIGMKSKSSFVKSVTEDIYYTDMQRSPTPTPKPSKDEPTEFETQRRPTSTPKPRKDEPTEFETQRSPTPTPKPSKDEPTEFETQRSPTPTPRPSKDEPTEFEMQRSPTPKSRKDEPTEFVKKKSSRSSREHTTSAEEQPYHQGSKDSWEFLSDTDMKSRSGTPFKEFLSDTEMDKPSKTSTAKVTSSLLLQCKSMDSQKGAQVKQAFQKKIEFMEKFNKEKMALQMQNLKLQNDMDKLIEQNKDLFRKIRVLEQSRMIEPRKKYKIIKECTLTDVPDMGYSKTNFYEKKIQILQHSYNALRNEMYTRQTLQRQSCMMHHAGITYKITNHLPAKEQPMQVKLCSTDITSDKDGNIIPNIHYEVPHVPCPSFAEIAAADA</sequence>
<organism evidence="3">
    <name type="scientific">Octopus bimaculoides</name>
    <name type="common">California two-spotted octopus</name>
    <dbReference type="NCBI Taxonomy" id="37653"/>
    <lineage>
        <taxon>Eukaryota</taxon>
        <taxon>Metazoa</taxon>
        <taxon>Spiralia</taxon>
        <taxon>Lophotrochozoa</taxon>
        <taxon>Mollusca</taxon>
        <taxon>Cephalopoda</taxon>
        <taxon>Coleoidea</taxon>
        <taxon>Octopodiformes</taxon>
        <taxon>Octopoda</taxon>
        <taxon>Incirrata</taxon>
        <taxon>Octopodidae</taxon>
        <taxon>Octopus</taxon>
    </lineage>
</organism>
<dbReference type="AlphaFoldDB" id="A0A0L8IHZ1"/>
<reference evidence="3" key="1">
    <citation type="submission" date="2015-07" db="EMBL/GenBank/DDBJ databases">
        <title>MeaNS - Measles Nucleotide Surveillance Program.</title>
        <authorList>
            <person name="Tran T."/>
            <person name="Druce J."/>
        </authorList>
    </citation>
    <scope>NUCLEOTIDE SEQUENCE</scope>
    <source>
        <strain evidence="3">UCB-OBI-ISO-001</strain>
        <tissue evidence="3">Gonad</tissue>
    </source>
</reference>
<gene>
    <name evidence="3" type="ORF">OCBIM_22039038mg</name>
</gene>
<protein>
    <submittedName>
        <fullName evidence="3">Uncharacterized protein</fullName>
    </submittedName>
</protein>
<dbReference type="EMBL" id="KQ415769">
    <property type="protein sequence ID" value="KOG00639.1"/>
    <property type="molecule type" value="Genomic_DNA"/>
</dbReference>
<dbReference type="OrthoDB" id="10027521at2759"/>
<evidence type="ECO:0000256" key="2">
    <source>
        <dbReference type="SAM" id="MobiDB-lite"/>
    </source>
</evidence>